<reference evidence="1" key="1">
    <citation type="submission" date="2016-01" db="EMBL/GenBank/DDBJ databases">
        <authorList>
            <person name="Peeters C."/>
        </authorList>
    </citation>
    <scope>NUCLEOTIDE SEQUENCE [LARGE SCALE GENOMIC DNA]</scope>
    <source>
        <strain evidence="1">LMG 22937</strain>
    </source>
</reference>
<proteinExistence type="predicted"/>
<accession>A0A158KSM8</accession>
<dbReference type="AlphaFoldDB" id="A0A158KSM8"/>
<gene>
    <name evidence="1" type="ORF">AWB67_06491</name>
</gene>
<organism evidence="1 2">
    <name type="scientific">Caballeronia terrestris</name>
    <dbReference type="NCBI Taxonomy" id="1226301"/>
    <lineage>
        <taxon>Bacteria</taxon>
        <taxon>Pseudomonadati</taxon>
        <taxon>Pseudomonadota</taxon>
        <taxon>Betaproteobacteria</taxon>
        <taxon>Burkholderiales</taxon>
        <taxon>Burkholderiaceae</taxon>
        <taxon>Caballeronia</taxon>
    </lineage>
</organism>
<evidence type="ECO:0000313" key="2">
    <source>
        <dbReference type="Proteomes" id="UP000054925"/>
    </source>
</evidence>
<name>A0A158KSM8_9BURK</name>
<comment type="caution">
    <text evidence="1">The sequence shown here is derived from an EMBL/GenBank/DDBJ whole genome shotgun (WGS) entry which is preliminary data.</text>
</comment>
<dbReference type="Proteomes" id="UP000054925">
    <property type="component" value="Unassembled WGS sequence"/>
</dbReference>
<protein>
    <submittedName>
        <fullName evidence="1">Uncharacterized protein</fullName>
    </submittedName>
</protein>
<sequence>MPSSFTYWQHKQSYLYCRLFVIFPLPRQNHFNSLLDAILGLMHSFA</sequence>
<dbReference type="EMBL" id="FCOL02000104">
    <property type="protein sequence ID" value="SAL83739.1"/>
    <property type="molecule type" value="Genomic_DNA"/>
</dbReference>
<keyword evidence="2" id="KW-1185">Reference proteome</keyword>
<evidence type="ECO:0000313" key="1">
    <source>
        <dbReference type="EMBL" id="SAL83739.1"/>
    </source>
</evidence>